<evidence type="ECO:0000256" key="6">
    <source>
        <dbReference type="ARBA" id="ARBA00022741"/>
    </source>
</evidence>
<evidence type="ECO:0000256" key="5">
    <source>
        <dbReference type="ARBA" id="ARBA00022695"/>
    </source>
</evidence>
<dbReference type="InterPro" id="IPR050156">
    <property type="entry name" value="TC-AMP_synthase_SUA5"/>
</dbReference>
<dbReference type="RefSeq" id="WP_259034868.1">
    <property type="nucleotide sequence ID" value="NZ_JAJISC010000001.1"/>
</dbReference>
<sequence length="193" mass="20109">MSMSTRDNDALSDPMAQAVAALGQGEVVACPTEAVWGLSCDPDNGEALTKLMRMKARDPAKGVILVAASIAQFEAWLQGLPLNLHAPLAASWPGPSTWLVPDNGRSHPLVRGAHDRVALRVTDHPVMRALCDAFGGPLVSTSANRAGEAPAMSEDEVKGVFGDELGAVMPGALGGNARPSVIRDLLTGQVLRA</sequence>
<keyword evidence="4 9" id="KW-0819">tRNA processing</keyword>
<evidence type="ECO:0000256" key="4">
    <source>
        <dbReference type="ARBA" id="ARBA00022694"/>
    </source>
</evidence>
<evidence type="ECO:0000313" key="12">
    <source>
        <dbReference type="Proteomes" id="UP001165542"/>
    </source>
</evidence>
<comment type="similarity">
    <text evidence="9">Belongs to the SUA5 family. TsaC subfamily.</text>
</comment>
<dbReference type="PROSITE" id="PS51163">
    <property type="entry name" value="YRDC"/>
    <property type="match status" value="1"/>
</dbReference>
<gene>
    <name evidence="9" type="primary">tsaC</name>
    <name evidence="11" type="ORF">LLY24_03505</name>
</gene>
<dbReference type="Gene3D" id="3.90.870.10">
    <property type="entry name" value="DHBP synthase"/>
    <property type="match status" value="1"/>
</dbReference>
<evidence type="ECO:0000313" key="11">
    <source>
        <dbReference type="EMBL" id="MCS2608388.1"/>
    </source>
</evidence>
<feature type="domain" description="YrdC-like" evidence="10">
    <location>
        <begin position="12"/>
        <end position="193"/>
    </location>
</feature>
<dbReference type="EC" id="2.7.7.87" evidence="9"/>
<dbReference type="InterPro" id="IPR023535">
    <property type="entry name" value="TC-AMP_synthase"/>
</dbReference>
<protein>
    <recommendedName>
        <fullName evidence="9">Threonylcarbamoyl-AMP synthase</fullName>
        <shortName evidence="9">TC-AMP synthase</shortName>
        <ecNumber evidence="9">2.7.7.87</ecNumber>
    </recommendedName>
    <alternativeName>
        <fullName evidence="9">L-threonylcarbamoyladenylate synthase</fullName>
    </alternativeName>
    <alternativeName>
        <fullName evidence="9">t(6)A37 threonylcarbamoyladenosine biosynthesis protein TsaC</fullName>
    </alternativeName>
    <alternativeName>
        <fullName evidence="9">tRNA threonylcarbamoyladenosine biosynthesis protein TsaC</fullName>
    </alternativeName>
</protein>
<dbReference type="EMBL" id="JAJISC010000001">
    <property type="protein sequence ID" value="MCS2608388.1"/>
    <property type="molecule type" value="Genomic_DNA"/>
</dbReference>
<dbReference type="PANTHER" id="PTHR17490:SF18">
    <property type="entry name" value="THREONYLCARBAMOYL-AMP SYNTHASE"/>
    <property type="match status" value="1"/>
</dbReference>
<evidence type="ECO:0000256" key="9">
    <source>
        <dbReference type="HAMAP-Rule" id="MF_01852"/>
    </source>
</evidence>
<dbReference type="HAMAP" id="MF_01852">
    <property type="entry name" value="TsaC"/>
    <property type="match status" value="1"/>
</dbReference>
<evidence type="ECO:0000256" key="8">
    <source>
        <dbReference type="ARBA" id="ARBA00048366"/>
    </source>
</evidence>
<keyword evidence="3 9" id="KW-0808">Transferase</keyword>
<keyword evidence="5 9" id="KW-0548">Nucleotidyltransferase</keyword>
<dbReference type="Pfam" id="PF01300">
    <property type="entry name" value="Sua5_yciO_yrdC"/>
    <property type="match status" value="1"/>
</dbReference>
<dbReference type="InterPro" id="IPR006070">
    <property type="entry name" value="Sua5-like_dom"/>
</dbReference>
<keyword evidence="6 9" id="KW-0547">Nucleotide-binding</keyword>
<comment type="catalytic activity">
    <reaction evidence="8 9">
        <text>L-threonine + hydrogencarbonate + ATP = L-threonylcarbamoyladenylate + diphosphate + H2O</text>
        <dbReference type="Rhea" id="RHEA:36407"/>
        <dbReference type="ChEBI" id="CHEBI:15377"/>
        <dbReference type="ChEBI" id="CHEBI:17544"/>
        <dbReference type="ChEBI" id="CHEBI:30616"/>
        <dbReference type="ChEBI" id="CHEBI:33019"/>
        <dbReference type="ChEBI" id="CHEBI:57926"/>
        <dbReference type="ChEBI" id="CHEBI:73682"/>
        <dbReference type="EC" id="2.7.7.87"/>
    </reaction>
</comment>
<keyword evidence="2 9" id="KW-0963">Cytoplasm</keyword>
<accession>A0ABT2EAK5</accession>
<dbReference type="Proteomes" id="UP001165542">
    <property type="component" value="Unassembled WGS sequence"/>
</dbReference>
<dbReference type="SUPFAM" id="SSF55821">
    <property type="entry name" value="YrdC/RibB"/>
    <property type="match status" value="1"/>
</dbReference>
<evidence type="ECO:0000256" key="3">
    <source>
        <dbReference type="ARBA" id="ARBA00022679"/>
    </source>
</evidence>
<comment type="caution">
    <text evidence="11">The sequence shown here is derived from an EMBL/GenBank/DDBJ whole genome shotgun (WGS) entry which is preliminary data.</text>
</comment>
<comment type="subcellular location">
    <subcellularLocation>
        <location evidence="1 9">Cytoplasm</location>
    </subcellularLocation>
</comment>
<dbReference type="InterPro" id="IPR017945">
    <property type="entry name" value="DHBP_synth_RibB-like_a/b_dom"/>
</dbReference>
<evidence type="ECO:0000256" key="2">
    <source>
        <dbReference type="ARBA" id="ARBA00022490"/>
    </source>
</evidence>
<proteinExistence type="inferred from homology"/>
<dbReference type="PANTHER" id="PTHR17490">
    <property type="entry name" value="SUA5"/>
    <property type="match status" value="1"/>
</dbReference>
<evidence type="ECO:0000256" key="1">
    <source>
        <dbReference type="ARBA" id="ARBA00004496"/>
    </source>
</evidence>
<keyword evidence="12" id="KW-1185">Reference proteome</keyword>
<name>A0ABT2EAK5_9GAMM</name>
<organism evidence="11 12">
    <name type="scientific">Halomonas dongshanensis</name>
    <dbReference type="NCBI Taxonomy" id="2890835"/>
    <lineage>
        <taxon>Bacteria</taxon>
        <taxon>Pseudomonadati</taxon>
        <taxon>Pseudomonadota</taxon>
        <taxon>Gammaproteobacteria</taxon>
        <taxon>Oceanospirillales</taxon>
        <taxon>Halomonadaceae</taxon>
        <taxon>Halomonas</taxon>
    </lineage>
</organism>
<evidence type="ECO:0000259" key="10">
    <source>
        <dbReference type="PROSITE" id="PS51163"/>
    </source>
</evidence>
<keyword evidence="7 9" id="KW-0067">ATP-binding</keyword>
<comment type="function">
    <text evidence="9">Required for the formation of a threonylcarbamoyl group on adenosine at position 37 (t(6)A37) in tRNAs that read codons beginning with adenine. Catalyzes the conversion of L-threonine, HCO(3)(-)/CO(2) and ATP to give threonylcarbamoyl-AMP (TC-AMP) as the acyladenylate intermediate, with the release of diphosphate.</text>
</comment>
<evidence type="ECO:0000256" key="7">
    <source>
        <dbReference type="ARBA" id="ARBA00022840"/>
    </source>
</evidence>
<reference evidence="11" key="1">
    <citation type="submission" date="2021-11" db="EMBL/GenBank/DDBJ databases">
        <title>Halomonas sp., isolated from a coastal aquaculture zone in Dongshan Bay.</title>
        <authorList>
            <person name="Lin W."/>
        </authorList>
    </citation>
    <scope>NUCLEOTIDE SEQUENCE</scope>
    <source>
        <strain evidence="11">Yzlin-01</strain>
    </source>
</reference>